<organism evidence="1">
    <name type="scientific">marine sediment metagenome</name>
    <dbReference type="NCBI Taxonomy" id="412755"/>
    <lineage>
        <taxon>unclassified sequences</taxon>
        <taxon>metagenomes</taxon>
        <taxon>ecological metagenomes</taxon>
    </lineage>
</organism>
<proteinExistence type="predicted"/>
<dbReference type="AlphaFoldDB" id="X1E315"/>
<protein>
    <submittedName>
        <fullName evidence="1">Uncharacterized protein</fullName>
    </submittedName>
</protein>
<dbReference type="EMBL" id="BART01020343">
    <property type="protein sequence ID" value="GAH03033.1"/>
    <property type="molecule type" value="Genomic_DNA"/>
</dbReference>
<sequence>WQDGHIEEADGKKFNCLATGLYQWKDITKLSEPIDDNLTYTWWVVRRFIAWTAKIPDEYLPPITKQKVSEKDISILSKSIFWDGTLLNQIENI</sequence>
<name>X1E315_9ZZZZ</name>
<evidence type="ECO:0000313" key="1">
    <source>
        <dbReference type="EMBL" id="GAH03033.1"/>
    </source>
</evidence>
<gene>
    <name evidence="1" type="ORF">S01H4_37818</name>
</gene>
<comment type="caution">
    <text evidence="1">The sequence shown here is derived from an EMBL/GenBank/DDBJ whole genome shotgun (WGS) entry which is preliminary data.</text>
</comment>
<accession>X1E315</accession>
<feature type="non-terminal residue" evidence="1">
    <location>
        <position position="1"/>
    </location>
</feature>
<reference evidence="1" key="1">
    <citation type="journal article" date="2014" name="Front. Microbiol.">
        <title>High frequency of phylogenetically diverse reductive dehalogenase-homologous genes in deep subseafloor sedimentary metagenomes.</title>
        <authorList>
            <person name="Kawai M."/>
            <person name="Futagami T."/>
            <person name="Toyoda A."/>
            <person name="Takaki Y."/>
            <person name="Nishi S."/>
            <person name="Hori S."/>
            <person name="Arai W."/>
            <person name="Tsubouchi T."/>
            <person name="Morono Y."/>
            <person name="Uchiyama I."/>
            <person name="Ito T."/>
            <person name="Fujiyama A."/>
            <person name="Inagaki F."/>
            <person name="Takami H."/>
        </authorList>
    </citation>
    <scope>NUCLEOTIDE SEQUENCE</scope>
    <source>
        <strain evidence="1">Expedition CK06-06</strain>
    </source>
</reference>